<dbReference type="EMBL" id="SODZ01000025">
    <property type="protein sequence ID" value="TDX09977.1"/>
    <property type="molecule type" value="Genomic_DNA"/>
</dbReference>
<evidence type="ECO:0000313" key="2">
    <source>
        <dbReference type="Proteomes" id="UP000294817"/>
    </source>
</evidence>
<evidence type="ECO:0000313" key="1">
    <source>
        <dbReference type="EMBL" id="TDX09977.1"/>
    </source>
</evidence>
<accession>A0A4R8EJ60</accession>
<proteinExistence type="predicted"/>
<dbReference type="Proteomes" id="UP000294817">
    <property type="component" value="Unassembled WGS sequence"/>
</dbReference>
<gene>
    <name evidence="1" type="ORF">C8D74_12515</name>
</gene>
<dbReference type="RefSeq" id="WP_158248364.1">
    <property type="nucleotide sequence ID" value="NZ_SODZ01000025.1"/>
</dbReference>
<name>A0A4R8EJ60_9BACT</name>
<organism evidence="1 2">
    <name type="scientific">Petrotoga sibirica</name>
    <dbReference type="NCBI Taxonomy" id="156202"/>
    <lineage>
        <taxon>Bacteria</taxon>
        <taxon>Thermotogati</taxon>
        <taxon>Thermotogota</taxon>
        <taxon>Thermotogae</taxon>
        <taxon>Petrotogales</taxon>
        <taxon>Petrotogaceae</taxon>
        <taxon>Petrotoga</taxon>
    </lineage>
</organism>
<protein>
    <submittedName>
        <fullName evidence="1">Uncharacterized protein</fullName>
    </submittedName>
</protein>
<comment type="caution">
    <text evidence="1">The sequence shown here is derived from an EMBL/GenBank/DDBJ whole genome shotgun (WGS) entry which is preliminary data.</text>
</comment>
<sequence>MELKKKISNEIGDKKSVKRTWLDLTDKELEALKINTACMYGRKEKVTFN</sequence>
<dbReference type="AlphaFoldDB" id="A0A4R8EJ60"/>
<keyword evidence="2" id="KW-1185">Reference proteome</keyword>
<reference evidence="1 2" key="1">
    <citation type="submission" date="2019-03" db="EMBL/GenBank/DDBJ databases">
        <title>Genomic Encyclopedia of Type Strains, Phase IV (KMG-IV): sequencing the most valuable type-strain genomes for metagenomic binning, comparative biology and taxonomic classification.</title>
        <authorList>
            <person name="Goeker M."/>
        </authorList>
    </citation>
    <scope>NUCLEOTIDE SEQUENCE [LARGE SCALE GENOMIC DNA]</scope>
    <source>
        <strain evidence="1 2">DSM 13575</strain>
    </source>
</reference>